<reference evidence="12 13" key="1">
    <citation type="submission" date="2019-03" db="EMBL/GenBank/DDBJ databases">
        <title>Genomic analyses of the natural microbiome of Caenorhabditis elegans.</title>
        <authorList>
            <person name="Samuel B."/>
        </authorList>
    </citation>
    <scope>NUCLEOTIDE SEQUENCE [LARGE SCALE GENOMIC DNA]</scope>
    <source>
        <strain evidence="12 13">JUb89</strain>
    </source>
</reference>
<sequence length="704" mass="76334">MNLRLLLSLGFASVITFSAAQTFANPEFLPPDQAFQFSAESLSPQTAQLKWKIAPHYYLYHDQFKVTVSQQALKLELPAGKPKDDPTFGVTDVHYNQVSAKFQVKPNSQYLVVWQGCSDEGLCYPLQRRSIKTDAEGLLPQSATANGAGKRSIFGATTTNTLANNTNNANNSATPNAANDQTLTTAKTPNGAVPNSAQQPTSQLNAKTQTQVTAASAPSITPDHQANATTQATTIAATTAADNVSASSATAPNSQHALTEDAPVTTLGTAVNATEPSTDTSKANLQLNNDQGFFQLLSPDRLWLNLVIFFLLGVLLAFLPCSLPLIPILSGIIVQRASGYKAVAVALSFVISMALVYSLMGIVVAEIGYSFQRWFQSPIMIGLFAVLFVLLALNLFGLYQLSMPQRFVQVLDRLQNKQKGGTLIGAMIMGALSALIVGPCMSAPLAGALLFVSQSHNAFLGGVYLFILGLGIGLPLFITAVFGAKYLPKPGLWMDRIKIGFGFVMLMVAVYFVRPMIPSMLYSILLAVLCIALGIYLIYIRRSVSHKMAHISLILMAALSIFAAVWNIQHSYQAYTVQHSADTLVTWQKVRTADELTAALTTAKQLQKPILIDVYADWCVACQPIEKEVLPRADVQQAMAGYSLIKLDLTEYEASQDLILKDREILGPPTMLFLDAQGIEQRPLRLTGTFSAKQFIQQLNQANP</sequence>
<dbReference type="GO" id="GO:0045454">
    <property type="term" value="P:cell redox homeostasis"/>
    <property type="evidence" value="ECO:0007669"/>
    <property type="project" value="TreeGrafter"/>
</dbReference>
<dbReference type="PROSITE" id="PS00194">
    <property type="entry name" value="THIOREDOXIN_1"/>
    <property type="match status" value="1"/>
</dbReference>
<dbReference type="InterPro" id="IPR003834">
    <property type="entry name" value="Cyt_c_assmbl_TM_dom"/>
</dbReference>
<dbReference type="GO" id="GO:0017004">
    <property type="term" value="P:cytochrome complex assembly"/>
    <property type="evidence" value="ECO:0007669"/>
    <property type="project" value="UniProtKB-KW"/>
</dbReference>
<dbReference type="Gene3D" id="3.40.30.10">
    <property type="entry name" value="Glutaredoxin"/>
    <property type="match status" value="1"/>
</dbReference>
<dbReference type="InterPro" id="IPR035671">
    <property type="entry name" value="DsbD_gamma"/>
</dbReference>
<dbReference type="PANTHER" id="PTHR32234">
    <property type="entry name" value="THIOL:DISULFIDE INTERCHANGE PROTEIN DSBD"/>
    <property type="match status" value="1"/>
</dbReference>
<keyword evidence="2" id="KW-1003">Cell membrane</keyword>
<feature type="transmembrane region" description="Helical" evidence="9">
    <location>
        <begin position="379"/>
        <end position="401"/>
    </location>
</feature>
<evidence type="ECO:0000256" key="6">
    <source>
        <dbReference type="ARBA" id="ARBA00023136"/>
    </source>
</evidence>
<dbReference type="AlphaFoldDB" id="A0A4R1XBX4"/>
<evidence type="ECO:0000259" key="11">
    <source>
        <dbReference type="PROSITE" id="PS51352"/>
    </source>
</evidence>
<dbReference type="GO" id="GO:0005886">
    <property type="term" value="C:plasma membrane"/>
    <property type="evidence" value="ECO:0007669"/>
    <property type="project" value="UniProtKB-SubCell"/>
</dbReference>
<feature type="transmembrane region" description="Helical" evidence="9">
    <location>
        <begin position="342"/>
        <end position="367"/>
    </location>
</feature>
<evidence type="ECO:0000313" key="12">
    <source>
        <dbReference type="EMBL" id="TCM60271.1"/>
    </source>
</evidence>
<feature type="region of interest" description="Disordered" evidence="8">
    <location>
        <begin position="164"/>
        <end position="228"/>
    </location>
</feature>
<accession>A0A4R1XBX4</accession>
<feature type="transmembrane region" description="Helical" evidence="9">
    <location>
        <begin position="422"/>
        <end position="451"/>
    </location>
</feature>
<gene>
    <name evidence="12" type="ORF">EC844_13422</name>
</gene>
<dbReference type="EMBL" id="SLVJ01000034">
    <property type="protein sequence ID" value="TCM60271.1"/>
    <property type="molecule type" value="Genomic_DNA"/>
</dbReference>
<feature type="signal peptide" evidence="10">
    <location>
        <begin position="1"/>
        <end position="24"/>
    </location>
</feature>
<comment type="caution">
    <text evidence="12">The sequence shown here is derived from an EMBL/GenBank/DDBJ whole genome shotgun (WGS) entry which is preliminary data.</text>
</comment>
<dbReference type="CDD" id="cd02953">
    <property type="entry name" value="DsbDgamma"/>
    <property type="match status" value="1"/>
</dbReference>
<dbReference type="Proteomes" id="UP000294963">
    <property type="component" value="Unassembled WGS sequence"/>
</dbReference>
<feature type="compositionally biased region" description="Polar residues" evidence="8">
    <location>
        <begin position="180"/>
        <end position="224"/>
    </location>
</feature>
<keyword evidence="4" id="KW-0201">Cytochrome c-type biogenesis</keyword>
<evidence type="ECO:0000256" key="3">
    <source>
        <dbReference type="ARBA" id="ARBA00022692"/>
    </source>
</evidence>
<feature type="compositionally biased region" description="Low complexity" evidence="8">
    <location>
        <begin position="164"/>
        <end position="179"/>
    </location>
</feature>
<dbReference type="SUPFAM" id="SSF74863">
    <property type="entry name" value="Thiol:disulfide interchange protein DsbD, N-terminal domain (DsbD-alpha)"/>
    <property type="match status" value="1"/>
</dbReference>
<evidence type="ECO:0000313" key="13">
    <source>
        <dbReference type="Proteomes" id="UP000294963"/>
    </source>
</evidence>
<evidence type="ECO:0000256" key="8">
    <source>
        <dbReference type="SAM" id="MobiDB-lite"/>
    </source>
</evidence>
<evidence type="ECO:0000256" key="7">
    <source>
        <dbReference type="ARBA" id="ARBA00023284"/>
    </source>
</evidence>
<protein>
    <submittedName>
        <fullName evidence="12">Thiol:disulfide interchange protein DsbD</fullName>
    </submittedName>
</protein>
<organism evidence="12 13">
    <name type="scientific">Acinetobacter calcoaceticus</name>
    <dbReference type="NCBI Taxonomy" id="471"/>
    <lineage>
        <taxon>Bacteria</taxon>
        <taxon>Pseudomonadati</taxon>
        <taxon>Pseudomonadota</taxon>
        <taxon>Gammaproteobacteria</taxon>
        <taxon>Moraxellales</taxon>
        <taxon>Moraxellaceae</taxon>
        <taxon>Acinetobacter</taxon>
        <taxon>Acinetobacter calcoaceticus/baumannii complex</taxon>
    </lineage>
</organism>
<dbReference type="PANTHER" id="PTHR32234:SF0">
    <property type="entry name" value="THIOL:DISULFIDE INTERCHANGE PROTEIN DSBD"/>
    <property type="match status" value="1"/>
</dbReference>
<dbReference type="InterPro" id="IPR017937">
    <property type="entry name" value="Thioredoxin_CS"/>
</dbReference>
<evidence type="ECO:0000256" key="2">
    <source>
        <dbReference type="ARBA" id="ARBA00022475"/>
    </source>
</evidence>
<dbReference type="GO" id="GO:0015035">
    <property type="term" value="F:protein-disulfide reductase activity"/>
    <property type="evidence" value="ECO:0007669"/>
    <property type="project" value="TreeGrafter"/>
</dbReference>
<dbReference type="InterPro" id="IPR036929">
    <property type="entry name" value="DsbDN_sf"/>
</dbReference>
<dbReference type="PROSITE" id="PS51352">
    <property type="entry name" value="THIOREDOXIN_2"/>
    <property type="match status" value="1"/>
</dbReference>
<dbReference type="Pfam" id="PF13899">
    <property type="entry name" value="Thioredoxin_7"/>
    <property type="match status" value="1"/>
</dbReference>
<evidence type="ECO:0000256" key="10">
    <source>
        <dbReference type="SAM" id="SignalP"/>
    </source>
</evidence>
<dbReference type="Gene3D" id="2.60.40.1250">
    <property type="entry name" value="Thiol:disulfide interchange protein DsbD, N-terminal domain"/>
    <property type="match status" value="1"/>
</dbReference>
<dbReference type="InterPro" id="IPR013766">
    <property type="entry name" value="Thioredoxin_domain"/>
</dbReference>
<evidence type="ECO:0000256" key="5">
    <source>
        <dbReference type="ARBA" id="ARBA00022989"/>
    </source>
</evidence>
<dbReference type="SUPFAM" id="SSF52833">
    <property type="entry name" value="Thioredoxin-like"/>
    <property type="match status" value="1"/>
</dbReference>
<evidence type="ECO:0000256" key="9">
    <source>
        <dbReference type="SAM" id="Phobius"/>
    </source>
</evidence>
<feature type="transmembrane region" description="Helical" evidence="9">
    <location>
        <begin position="520"/>
        <end position="539"/>
    </location>
</feature>
<dbReference type="InterPro" id="IPR036249">
    <property type="entry name" value="Thioredoxin-like_sf"/>
</dbReference>
<dbReference type="Pfam" id="PF11412">
    <property type="entry name" value="DsbD_N"/>
    <property type="match status" value="1"/>
</dbReference>
<dbReference type="InterPro" id="IPR028250">
    <property type="entry name" value="DsbDN"/>
</dbReference>
<keyword evidence="13" id="KW-1185">Reference proteome</keyword>
<keyword evidence="10" id="KW-0732">Signal</keyword>
<feature type="transmembrane region" description="Helical" evidence="9">
    <location>
        <begin position="302"/>
        <end position="330"/>
    </location>
</feature>
<feature type="chain" id="PRO_5020493373" evidence="10">
    <location>
        <begin position="25"/>
        <end position="704"/>
    </location>
</feature>
<name>A0A4R1XBX4_ACICA</name>
<evidence type="ECO:0000256" key="4">
    <source>
        <dbReference type="ARBA" id="ARBA00022748"/>
    </source>
</evidence>
<feature type="transmembrane region" description="Helical" evidence="9">
    <location>
        <begin position="463"/>
        <end position="484"/>
    </location>
</feature>
<proteinExistence type="predicted"/>
<keyword evidence="5 9" id="KW-1133">Transmembrane helix</keyword>
<keyword evidence="3 9" id="KW-0812">Transmembrane</keyword>
<feature type="transmembrane region" description="Helical" evidence="9">
    <location>
        <begin position="496"/>
        <end position="514"/>
    </location>
</feature>
<dbReference type="NCBIfam" id="NF001419">
    <property type="entry name" value="PRK00293.1"/>
    <property type="match status" value="1"/>
</dbReference>
<keyword evidence="6 9" id="KW-0472">Membrane</keyword>
<dbReference type="Pfam" id="PF02683">
    <property type="entry name" value="DsbD_TM"/>
    <property type="match status" value="1"/>
</dbReference>
<comment type="subcellular location">
    <subcellularLocation>
        <location evidence="1">Cell membrane</location>
        <topology evidence="1">Multi-pass membrane protein</topology>
    </subcellularLocation>
</comment>
<feature type="domain" description="Thioredoxin" evidence="11">
    <location>
        <begin position="587"/>
        <end position="704"/>
    </location>
</feature>
<keyword evidence="7" id="KW-0676">Redox-active center</keyword>
<feature type="transmembrane region" description="Helical" evidence="9">
    <location>
        <begin position="551"/>
        <end position="568"/>
    </location>
</feature>
<evidence type="ECO:0000256" key="1">
    <source>
        <dbReference type="ARBA" id="ARBA00004651"/>
    </source>
</evidence>